<dbReference type="GO" id="GO:0071897">
    <property type="term" value="P:DNA biosynthetic process"/>
    <property type="evidence" value="ECO:0007669"/>
    <property type="project" value="UniProtKB-KW"/>
</dbReference>
<dbReference type="InterPro" id="IPR024434">
    <property type="entry name" value="TSCPD_dom"/>
</dbReference>
<name>A0A0F9B806_9ZZZZ</name>
<feature type="compositionally biased region" description="Acidic residues" evidence="6">
    <location>
        <begin position="120"/>
        <end position="133"/>
    </location>
</feature>
<evidence type="ECO:0000256" key="5">
    <source>
        <dbReference type="ARBA" id="ARBA00047754"/>
    </source>
</evidence>
<sequence length="133" mass="14372">MTGLVKTERPELLCGRTWCVATGCGKVYITINWYEGRVFEVFLTAGKAGGCMSSTTETIGKLISREGAYGLPAEELVKSLKGISCKENMLMGPKSCTDALGIVLEKDIALEAEAQPELPELAEPEEADEPDRD</sequence>
<evidence type="ECO:0000256" key="4">
    <source>
        <dbReference type="ARBA" id="ARBA00022741"/>
    </source>
</evidence>
<organism evidence="8">
    <name type="scientific">marine sediment metagenome</name>
    <dbReference type="NCBI Taxonomy" id="412755"/>
    <lineage>
        <taxon>unclassified sequences</taxon>
        <taxon>metagenomes</taxon>
        <taxon>ecological metagenomes</taxon>
    </lineage>
</organism>
<protein>
    <recommendedName>
        <fullName evidence="2">ribonucleoside-diphosphate reductase</fullName>
        <ecNumber evidence="2">1.17.4.1</ecNumber>
    </recommendedName>
</protein>
<gene>
    <name evidence="8" type="ORF">LCGC14_2560680</name>
</gene>
<dbReference type="EC" id="1.17.4.1" evidence="2"/>
<dbReference type="AlphaFoldDB" id="A0A0F9B806"/>
<comment type="similarity">
    <text evidence="1">Belongs to the ribonucleoside diphosphate reductase class-2 family.</text>
</comment>
<keyword evidence="3" id="KW-0237">DNA synthesis</keyword>
<evidence type="ECO:0000256" key="3">
    <source>
        <dbReference type="ARBA" id="ARBA00022634"/>
    </source>
</evidence>
<comment type="catalytic activity">
    <reaction evidence="5">
        <text>a 2'-deoxyribonucleoside 5'-diphosphate + [thioredoxin]-disulfide + H2O = a ribonucleoside 5'-diphosphate + [thioredoxin]-dithiol</text>
        <dbReference type="Rhea" id="RHEA:23252"/>
        <dbReference type="Rhea" id="RHEA-COMP:10698"/>
        <dbReference type="Rhea" id="RHEA-COMP:10700"/>
        <dbReference type="ChEBI" id="CHEBI:15377"/>
        <dbReference type="ChEBI" id="CHEBI:29950"/>
        <dbReference type="ChEBI" id="CHEBI:50058"/>
        <dbReference type="ChEBI" id="CHEBI:57930"/>
        <dbReference type="ChEBI" id="CHEBI:73316"/>
        <dbReference type="EC" id="1.17.4.1"/>
    </reaction>
</comment>
<proteinExistence type="inferred from homology"/>
<feature type="domain" description="TSCPD" evidence="7">
    <location>
        <begin position="9"/>
        <end position="107"/>
    </location>
</feature>
<accession>A0A0F9B806</accession>
<reference evidence="8" key="1">
    <citation type="journal article" date="2015" name="Nature">
        <title>Complex archaea that bridge the gap between prokaryotes and eukaryotes.</title>
        <authorList>
            <person name="Spang A."/>
            <person name="Saw J.H."/>
            <person name="Jorgensen S.L."/>
            <person name="Zaremba-Niedzwiedzka K."/>
            <person name="Martijn J."/>
            <person name="Lind A.E."/>
            <person name="van Eijk R."/>
            <person name="Schleper C."/>
            <person name="Guy L."/>
            <person name="Ettema T.J."/>
        </authorList>
    </citation>
    <scope>NUCLEOTIDE SEQUENCE</scope>
</reference>
<evidence type="ECO:0000256" key="1">
    <source>
        <dbReference type="ARBA" id="ARBA00007405"/>
    </source>
</evidence>
<comment type="caution">
    <text evidence="8">The sequence shown here is derived from an EMBL/GenBank/DDBJ whole genome shotgun (WGS) entry which is preliminary data.</text>
</comment>
<evidence type="ECO:0000256" key="2">
    <source>
        <dbReference type="ARBA" id="ARBA00012274"/>
    </source>
</evidence>
<keyword evidence="4" id="KW-0547">Nucleotide-binding</keyword>
<evidence type="ECO:0000256" key="6">
    <source>
        <dbReference type="SAM" id="MobiDB-lite"/>
    </source>
</evidence>
<dbReference type="GO" id="GO:0004748">
    <property type="term" value="F:ribonucleoside-diphosphate reductase activity, thioredoxin disulfide as acceptor"/>
    <property type="evidence" value="ECO:0007669"/>
    <property type="project" value="UniProtKB-EC"/>
</dbReference>
<evidence type="ECO:0000313" key="8">
    <source>
        <dbReference type="EMBL" id="KKL09957.1"/>
    </source>
</evidence>
<dbReference type="EMBL" id="LAZR01042260">
    <property type="protein sequence ID" value="KKL09957.1"/>
    <property type="molecule type" value="Genomic_DNA"/>
</dbReference>
<dbReference type="GO" id="GO:0000166">
    <property type="term" value="F:nucleotide binding"/>
    <property type="evidence" value="ECO:0007669"/>
    <property type="project" value="UniProtKB-KW"/>
</dbReference>
<dbReference type="Pfam" id="PF12637">
    <property type="entry name" value="TSCPD"/>
    <property type="match status" value="1"/>
</dbReference>
<feature type="region of interest" description="Disordered" evidence="6">
    <location>
        <begin position="113"/>
        <end position="133"/>
    </location>
</feature>
<evidence type="ECO:0000259" key="7">
    <source>
        <dbReference type="Pfam" id="PF12637"/>
    </source>
</evidence>